<dbReference type="SUPFAM" id="SSF74653">
    <property type="entry name" value="TolA/TonB C-terminal domain"/>
    <property type="match status" value="1"/>
</dbReference>
<comment type="caution">
    <text evidence="2">The sequence shown here is derived from an EMBL/GenBank/DDBJ whole genome shotgun (WGS) entry which is preliminary data.</text>
</comment>
<organism evidence="2 3">
    <name type="scientific">Hymenobacter ginkgonis</name>
    <dbReference type="NCBI Taxonomy" id="2682976"/>
    <lineage>
        <taxon>Bacteria</taxon>
        <taxon>Pseudomonadati</taxon>
        <taxon>Bacteroidota</taxon>
        <taxon>Cytophagia</taxon>
        <taxon>Cytophagales</taxon>
        <taxon>Hymenobacteraceae</taxon>
        <taxon>Hymenobacter</taxon>
    </lineage>
</organism>
<protein>
    <recommendedName>
        <fullName evidence="1">TonB C-terminal domain-containing protein</fullName>
    </recommendedName>
</protein>
<keyword evidence="3" id="KW-1185">Reference proteome</keyword>
<dbReference type="InterPro" id="IPR037682">
    <property type="entry name" value="TonB_C"/>
</dbReference>
<feature type="domain" description="TonB C-terminal" evidence="1">
    <location>
        <begin position="108"/>
        <end position="184"/>
    </location>
</feature>
<evidence type="ECO:0000313" key="3">
    <source>
        <dbReference type="Proteomes" id="UP000441336"/>
    </source>
</evidence>
<dbReference type="Proteomes" id="UP000441336">
    <property type="component" value="Unassembled WGS sequence"/>
</dbReference>
<evidence type="ECO:0000313" key="2">
    <source>
        <dbReference type="EMBL" id="MVN78531.1"/>
    </source>
</evidence>
<sequence>MLAIRYTIAFFLLLVSTLTFGQTKSVANQFERGILTKGQPTGVWEYFDEAGQLDLRMNYDSSRISYRRPDTARYELRINDTWQLVHPTRAPGLLGSRAGRRQELLKGIRYPGAALQQQLQGDFLLSYVVQPDGRTTDYTVLNSLSPACDQEVWRVFQQLPNRWIPAVYQGQARAARYYLCVRFEMATARSFEEYKAQPATSLPSGPFTDAITVTAVGIERAVRIERR</sequence>
<dbReference type="AlphaFoldDB" id="A0A7K1TK18"/>
<reference evidence="2 3" key="1">
    <citation type="submission" date="2019-12" db="EMBL/GenBank/DDBJ databases">
        <title>Hymenobacter sp. HMF4947 Genome sequencing and assembly.</title>
        <authorList>
            <person name="Kang H."/>
            <person name="Cha I."/>
            <person name="Kim H."/>
            <person name="Joh K."/>
        </authorList>
    </citation>
    <scope>NUCLEOTIDE SEQUENCE [LARGE SCALE GENOMIC DNA]</scope>
    <source>
        <strain evidence="2 3">HMF4947</strain>
    </source>
</reference>
<dbReference type="Pfam" id="PF03544">
    <property type="entry name" value="TonB_C"/>
    <property type="match status" value="1"/>
</dbReference>
<dbReference type="Gene3D" id="3.30.1150.10">
    <property type="match status" value="1"/>
</dbReference>
<name>A0A7K1TK18_9BACT</name>
<dbReference type="GO" id="GO:0055085">
    <property type="term" value="P:transmembrane transport"/>
    <property type="evidence" value="ECO:0007669"/>
    <property type="project" value="InterPro"/>
</dbReference>
<accession>A0A7K1TK18</accession>
<dbReference type="RefSeq" id="WP_157568729.1">
    <property type="nucleotide sequence ID" value="NZ_WQKZ01000005.1"/>
</dbReference>
<dbReference type="EMBL" id="WQKZ01000005">
    <property type="protein sequence ID" value="MVN78531.1"/>
    <property type="molecule type" value="Genomic_DNA"/>
</dbReference>
<proteinExistence type="predicted"/>
<gene>
    <name evidence="2" type="ORF">GO988_19540</name>
</gene>
<evidence type="ECO:0000259" key="1">
    <source>
        <dbReference type="Pfam" id="PF03544"/>
    </source>
</evidence>